<dbReference type="InterPro" id="IPR000595">
    <property type="entry name" value="cNMP-bd_dom"/>
</dbReference>
<feature type="compositionally biased region" description="Low complexity" evidence="15">
    <location>
        <begin position="726"/>
        <end position="735"/>
    </location>
</feature>
<keyword evidence="4" id="KW-0963">Cytoplasm</keyword>
<keyword evidence="6" id="KW-0479">Metal-binding</keyword>
<dbReference type="PROSITE" id="PS50042">
    <property type="entry name" value="CNMP_BINDING_3"/>
    <property type="match status" value="2"/>
</dbReference>
<evidence type="ECO:0000256" key="10">
    <source>
        <dbReference type="ARBA" id="ARBA00022842"/>
    </source>
</evidence>
<dbReference type="GO" id="GO:0016787">
    <property type="term" value="F:hydrolase activity"/>
    <property type="evidence" value="ECO:0007669"/>
    <property type="project" value="UniProtKB-KW"/>
</dbReference>
<evidence type="ECO:0000256" key="12">
    <source>
        <dbReference type="ARBA" id="ARBA00023163"/>
    </source>
</evidence>
<evidence type="ECO:0000256" key="13">
    <source>
        <dbReference type="ARBA" id="ARBA00023242"/>
    </source>
</evidence>
<feature type="compositionally biased region" description="Low complexity" evidence="15">
    <location>
        <begin position="830"/>
        <end position="840"/>
    </location>
</feature>
<evidence type="ECO:0000256" key="9">
    <source>
        <dbReference type="ARBA" id="ARBA00022801"/>
    </source>
</evidence>
<keyword evidence="13" id="KW-0539">Nucleus</keyword>
<evidence type="ECO:0000256" key="6">
    <source>
        <dbReference type="ARBA" id="ARBA00022723"/>
    </source>
</evidence>
<dbReference type="Proteomes" id="UP001146120">
    <property type="component" value="Unassembled WGS sequence"/>
</dbReference>
<proteinExistence type="inferred from homology"/>
<dbReference type="InterPro" id="IPR036866">
    <property type="entry name" value="RibonucZ/Hydroxyglut_hydro"/>
</dbReference>
<accession>A0AAV2YJB1</accession>
<sequence length="1348" mass="149871">MAEANDDMALAPAPVESLMLESIKLPRGGVVVSTSIGPVQMGMPPETIKDSMKLGLPVPRHYIVPSEPFTKTLGANMGVNVAEFEFPAYCNFFFKRQCVNLIVTSQDVEKRIRQVFQETLFGPATLDLRLDFPHSTPPSMYPDLKKELEYFRKFGDTLITLDMLLKFTHFNELGEAWIVQNDQKVLVKKEDRAFVIIDGHKSVTLADGVELPPPPALDTIHDSFYPPAFGVTVLGSSHGFDPHGKTSGYVLWINHRGIMIDPPPFSSSILIANNIPALMIDGVILTHCHADHDAGTFQKILQEGRVSLITTNTIYRSFLRKYSALSGFEEDFLKRVLDYRYVRINDPTTIRGAEFRFFYSLHSIPCVGFEVRYGDKRIVFSGDHLNDVDRINQLHKDGVLSKHRCEELLNFPWHCDAILHEAGVPPIHTPLKTLMNLDENIRKRVYVVHTAAKDVPPESGLRGAPEGVHNTITLDTKLPENSGALEILDLVRKIDLFAELTLNNAYEILQMARKVNYPKGCVVKEAGDVGDTFYIIIVGEAQALYRPDIAGSHSPPSHSSHSPEKIGHSQSRSSINRKRVSMLSLSKKFIPGDYFDLQNLLTPNWILPYQMVAVTKLSLLEFNAVDFNWFLRRTSAYARIQKLSESRLNFSYDIIEANQVFRKLTPSQRTMLEIVLNQKEVKAGQVVWGAGEKCTHAIIIDKGQFVLKWPRPTTPDGSQAPSTPPSSGRRSARNSSNRILPLDMSVIAKNEDQTEKVLSHGSFAGDVDKLISTEEMTHTTSLVCNSAGLIFYILKNDLQMFLLENPGILMSLGGRRYRAPEPSMERPSRRSSAQHAASHSTTMPLGNGTAAGGGRRRNRSLTAAAAAPGSQSDGAETDSSTVASDAAPHARRGSANRQEKRRRLLADEVDAANALDDGSKRGRRHRSDRKAKDADAADGRDRGVDDDEEEEGHFGDGEETDSAISVGDKDARKRERSLSNVSTASTGSSGASENGGEGGDPGDNGEGVDAAAREQMQLEKLKELEKKKKMVLDGTFAEYCRRVTEFKEEKSRLLQTAEWHKNLQLKNSQDLYGFEVQRAHDIWKEAKTNVKSDMLGRVDKLVAKLKQELATLTNSEEVTTVPAQLHSDEEKESSETTQSTEEQRRLKMEAGKEHRVVSRWRTCSRGYIATMTAVKKAREQLKQAIEATESMMSLPIDDIHADLELIANDRDKATKAALASRVQTQIGTSILLRQLDSRPLCTAKVLIRVVVASTDPVKMDRRRLFCDKYIFEEGDEVVVSSAVLQADYMGTISSIADDAVFVRLSSGQKVRIYLALLQHMRCEIKPFLRGTAGLSSLQTTGWAACEPF</sequence>
<dbReference type="GO" id="GO:0005952">
    <property type="term" value="C:cAMP-dependent protein kinase complex"/>
    <property type="evidence" value="ECO:0007669"/>
    <property type="project" value="InterPro"/>
</dbReference>
<keyword evidence="5" id="KW-0678">Repressor</keyword>
<feature type="domain" description="Cyclic nucleotide-binding" evidence="16">
    <location>
        <begin position="496"/>
        <end position="544"/>
    </location>
</feature>
<dbReference type="GO" id="GO:0005654">
    <property type="term" value="C:nucleoplasm"/>
    <property type="evidence" value="ECO:0007669"/>
    <property type="project" value="UniProtKB-ARBA"/>
</dbReference>
<evidence type="ECO:0000256" key="3">
    <source>
        <dbReference type="ARBA" id="ARBA00004496"/>
    </source>
</evidence>
<feature type="compositionally biased region" description="Basic and acidic residues" evidence="15">
    <location>
        <begin position="1141"/>
        <end position="1150"/>
    </location>
</feature>
<evidence type="ECO:0000256" key="4">
    <source>
        <dbReference type="ARBA" id="ARBA00022490"/>
    </source>
</evidence>
<feature type="compositionally biased region" description="Gly residues" evidence="15">
    <location>
        <begin position="993"/>
        <end position="1005"/>
    </location>
</feature>
<dbReference type="CDD" id="cd00038">
    <property type="entry name" value="CAP_ED"/>
    <property type="match status" value="1"/>
</dbReference>
<evidence type="ECO:0000256" key="11">
    <source>
        <dbReference type="ARBA" id="ARBA00023015"/>
    </source>
</evidence>
<feature type="domain" description="Cyclic nucleotide-binding" evidence="16">
    <location>
        <begin position="660"/>
        <end position="705"/>
    </location>
</feature>
<feature type="region of interest" description="Disordered" evidence="15">
    <location>
        <begin position="711"/>
        <end position="735"/>
    </location>
</feature>
<feature type="compositionally biased region" description="Basic residues" evidence="15">
    <location>
        <begin position="889"/>
        <end position="903"/>
    </location>
</feature>
<dbReference type="GO" id="GO:0034236">
    <property type="term" value="F:protein kinase A catalytic subunit binding"/>
    <property type="evidence" value="ECO:0007669"/>
    <property type="project" value="TreeGrafter"/>
</dbReference>
<dbReference type="GO" id="GO:0004862">
    <property type="term" value="F:cAMP-dependent protein kinase inhibitor activity"/>
    <property type="evidence" value="ECO:0007669"/>
    <property type="project" value="TreeGrafter"/>
</dbReference>
<dbReference type="PANTHER" id="PTHR11635">
    <property type="entry name" value="CAMP-DEPENDENT PROTEIN KINASE REGULATORY CHAIN"/>
    <property type="match status" value="1"/>
</dbReference>
<dbReference type="Pfam" id="PF23023">
    <property type="entry name" value="Anti-Pycsar_Apyc1"/>
    <property type="match status" value="1"/>
</dbReference>
<evidence type="ECO:0000256" key="14">
    <source>
        <dbReference type="ARBA" id="ARBA00061002"/>
    </source>
</evidence>
<dbReference type="SUPFAM" id="SSF56281">
    <property type="entry name" value="Metallo-hydrolase/oxidoreductase"/>
    <property type="match status" value="1"/>
</dbReference>
<reference evidence="17" key="1">
    <citation type="submission" date="2022-11" db="EMBL/GenBank/DDBJ databases">
        <authorList>
            <person name="Morgan W.R."/>
            <person name="Tartar A."/>
        </authorList>
    </citation>
    <scope>NUCLEOTIDE SEQUENCE</scope>
    <source>
        <strain evidence="17">ARSEF 373</strain>
    </source>
</reference>
<keyword evidence="18" id="KW-1185">Reference proteome</keyword>
<dbReference type="PANTHER" id="PTHR11635:SF152">
    <property type="entry name" value="CAMP-DEPENDENT PROTEIN KINASE TYPE I REGULATORY SUBUNIT-RELATED"/>
    <property type="match status" value="1"/>
</dbReference>
<keyword evidence="7" id="KW-0677">Repeat</keyword>
<dbReference type="InterPro" id="IPR018490">
    <property type="entry name" value="cNMP-bd_dom_sf"/>
</dbReference>
<dbReference type="Gene3D" id="2.60.120.10">
    <property type="entry name" value="Jelly Rolls"/>
    <property type="match status" value="2"/>
</dbReference>
<gene>
    <name evidence="17" type="ORF">N0F65_002971</name>
</gene>
<feature type="compositionally biased region" description="Acidic residues" evidence="15">
    <location>
        <begin position="944"/>
        <end position="961"/>
    </location>
</feature>
<keyword evidence="12" id="KW-0804">Transcription</keyword>
<dbReference type="GO" id="GO:0046872">
    <property type="term" value="F:metal ion binding"/>
    <property type="evidence" value="ECO:0007669"/>
    <property type="project" value="UniProtKB-KW"/>
</dbReference>
<feature type="compositionally biased region" description="Basic and acidic residues" evidence="15">
    <location>
        <begin position="967"/>
        <end position="977"/>
    </location>
</feature>
<evidence type="ECO:0000256" key="5">
    <source>
        <dbReference type="ARBA" id="ARBA00022491"/>
    </source>
</evidence>
<feature type="compositionally biased region" description="Polar residues" evidence="15">
    <location>
        <begin position="869"/>
        <end position="883"/>
    </location>
</feature>
<dbReference type="FunFam" id="3.60.15.10:FF:000029">
    <property type="entry name" value="Cyclic nucleotide-binding domain protein"/>
    <property type="match status" value="1"/>
</dbReference>
<dbReference type="InterPro" id="IPR013907">
    <property type="entry name" value="Sds3"/>
</dbReference>
<evidence type="ECO:0000256" key="2">
    <source>
        <dbReference type="ARBA" id="ARBA00004123"/>
    </source>
</evidence>
<evidence type="ECO:0000313" key="17">
    <source>
        <dbReference type="EMBL" id="DAZ95077.1"/>
    </source>
</evidence>
<evidence type="ECO:0000259" key="16">
    <source>
        <dbReference type="PROSITE" id="PS50042"/>
    </source>
</evidence>
<keyword evidence="10" id="KW-0460">Magnesium</keyword>
<feature type="region of interest" description="Disordered" evidence="15">
    <location>
        <begin position="1116"/>
        <end position="1150"/>
    </location>
</feature>
<dbReference type="SMART" id="SM01401">
    <property type="entry name" value="Sds3"/>
    <property type="match status" value="1"/>
</dbReference>
<comment type="cofactor">
    <cofactor evidence="1">
        <name>Mg(2+)</name>
        <dbReference type="ChEBI" id="CHEBI:18420"/>
    </cofactor>
</comment>
<comment type="similarity">
    <text evidence="14">Belongs to the metallo-beta-lactamase superfamily. cNMP phosphodiesterase family.</text>
</comment>
<dbReference type="InterPro" id="IPR001279">
    <property type="entry name" value="Metallo-B-lactamas"/>
</dbReference>
<keyword evidence="11" id="KW-0805">Transcription regulation</keyword>
<feature type="region of interest" description="Disordered" evidence="15">
    <location>
        <begin position="549"/>
        <end position="575"/>
    </location>
</feature>
<evidence type="ECO:0000313" key="18">
    <source>
        <dbReference type="Proteomes" id="UP001146120"/>
    </source>
</evidence>
<evidence type="ECO:0000256" key="8">
    <source>
        <dbReference type="ARBA" id="ARBA00022741"/>
    </source>
</evidence>
<dbReference type="GO" id="GO:0010468">
    <property type="term" value="P:regulation of gene expression"/>
    <property type="evidence" value="ECO:0007669"/>
    <property type="project" value="UniProtKB-ARBA"/>
</dbReference>
<dbReference type="EMBL" id="DAKRPA010000219">
    <property type="protein sequence ID" value="DAZ95077.1"/>
    <property type="molecule type" value="Genomic_DNA"/>
</dbReference>
<dbReference type="GO" id="GO:0030552">
    <property type="term" value="F:cAMP binding"/>
    <property type="evidence" value="ECO:0007669"/>
    <property type="project" value="TreeGrafter"/>
</dbReference>
<dbReference type="SUPFAM" id="SSF51206">
    <property type="entry name" value="cAMP-binding domain-like"/>
    <property type="match status" value="2"/>
</dbReference>
<feature type="region of interest" description="Disordered" evidence="15">
    <location>
        <begin position="819"/>
        <end position="1008"/>
    </location>
</feature>
<feature type="compositionally biased region" description="Low complexity" evidence="15">
    <location>
        <begin position="979"/>
        <end position="992"/>
    </location>
</feature>
<name>A0AAV2YJB1_9STRA</name>
<reference evidence="17" key="2">
    <citation type="journal article" date="2023" name="Microbiol Resour">
        <title>Decontamination and Annotation of the Draft Genome Sequence of the Oomycete Lagenidium giganteum ARSEF 373.</title>
        <authorList>
            <person name="Morgan W.R."/>
            <person name="Tartar A."/>
        </authorList>
    </citation>
    <scope>NUCLEOTIDE SEQUENCE</scope>
    <source>
        <strain evidence="17">ARSEF 373</strain>
    </source>
</reference>
<keyword evidence="8" id="KW-0547">Nucleotide-binding</keyword>
<comment type="caution">
    <text evidence="17">The sequence shown here is derived from an EMBL/GenBank/DDBJ whole genome shotgun (WGS) entry which is preliminary data.</text>
</comment>
<dbReference type="Gene3D" id="3.60.15.10">
    <property type="entry name" value="Ribonuclease Z/Hydroxyacylglutathione hydrolase-like"/>
    <property type="match status" value="1"/>
</dbReference>
<keyword evidence="9" id="KW-0378">Hydrolase</keyword>
<organism evidence="17 18">
    <name type="scientific">Lagenidium giganteum</name>
    <dbReference type="NCBI Taxonomy" id="4803"/>
    <lineage>
        <taxon>Eukaryota</taxon>
        <taxon>Sar</taxon>
        <taxon>Stramenopiles</taxon>
        <taxon>Oomycota</taxon>
        <taxon>Peronosporomycetes</taxon>
        <taxon>Pythiales</taxon>
        <taxon>Pythiaceae</taxon>
    </lineage>
</organism>
<evidence type="ECO:0000256" key="1">
    <source>
        <dbReference type="ARBA" id="ARBA00001946"/>
    </source>
</evidence>
<dbReference type="SMART" id="SM00849">
    <property type="entry name" value="Lactamase_B"/>
    <property type="match status" value="1"/>
</dbReference>
<protein>
    <recommendedName>
        <fullName evidence="16">Cyclic nucleotide-binding domain-containing protein</fullName>
    </recommendedName>
</protein>
<dbReference type="InterPro" id="IPR014710">
    <property type="entry name" value="RmlC-like_jellyroll"/>
</dbReference>
<evidence type="ECO:0000256" key="15">
    <source>
        <dbReference type="SAM" id="MobiDB-lite"/>
    </source>
</evidence>
<comment type="subcellular location">
    <subcellularLocation>
        <location evidence="3">Cytoplasm</location>
    </subcellularLocation>
    <subcellularLocation>
        <location evidence="2">Nucleus</location>
    </subcellularLocation>
</comment>
<dbReference type="Pfam" id="PF08598">
    <property type="entry name" value="Sds3"/>
    <property type="match status" value="1"/>
</dbReference>
<dbReference type="InterPro" id="IPR050503">
    <property type="entry name" value="cAMP-dep_PK_reg_su-like"/>
</dbReference>
<dbReference type="CDD" id="cd07738">
    <property type="entry name" value="DdPDE5-like_MBL-fold"/>
    <property type="match status" value="1"/>
</dbReference>
<evidence type="ECO:0000256" key="7">
    <source>
        <dbReference type="ARBA" id="ARBA00022737"/>
    </source>
</evidence>
<dbReference type="GO" id="GO:0005829">
    <property type="term" value="C:cytosol"/>
    <property type="evidence" value="ECO:0007669"/>
    <property type="project" value="TreeGrafter"/>
</dbReference>
<feature type="compositionally biased region" description="Basic and acidic residues" evidence="15">
    <location>
        <begin position="930"/>
        <end position="943"/>
    </location>
</feature>